<proteinExistence type="predicted"/>
<gene>
    <name evidence="8" type="ORF">GCM10009096_02350</name>
</gene>
<accession>A0ABN1A1I6</accession>
<keyword evidence="3 6" id="KW-0812">Transmembrane</keyword>
<reference evidence="8 9" key="1">
    <citation type="journal article" date="2019" name="Int. J. Syst. Evol. Microbiol.">
        <title>The Global Catalogue of Microorganisms (GCM) 10K type strain sequencing project: providing services to taxonomists for standard genome sequencing and annotation.</title>
        <authorList>
            <consortium name="The Broad Institute Genomics Platform"/>
            <consortium name="The Broad Institute Genome Sequencing Center for Infectious Disease"/>
            <person name="Wu L."/>
            <person name="Ma J."/>
        </authorList>
    </citation>
    <scope>NUCLEOTIDE SEQUENCE [LARGE SCALE GENOMIC DNA]</scope>
    <source>
        <strain evidence="8 9">JCM 14162</strain>
    </source>
</reference>
<evidence type="ECO:0000256" key="6">
    <source>
        <dbReference type="SAM" id="Phobius"/>
    </source>
</evidence>
<keyword evidence="4 6" id="KW-1133">Transmembrane helix</keyword>
<keyword evidence="2" id="KW-1003">Cell membrane</keyword>
<keyword evidence="5 6" id="KW-0472">Membrane</keyword>
<dbReference type="Proteomes" id="UP001500713">
    <property type="component" value="Unassembled WGS sequence"/>
</dbReference>
<feature type="transmembrane region" description="Helical" evidence="6">
    <location>
        <begin position="306"/>
        <end position="327"/>
    </location>
</feature>
<evidence type="ECO:0000313" key="8">
    <source>
        <dbReference type="EMBL" id="GAA0465304.1"/>
    </source>
</evidence>
<feature type="transmembrane region" description="Helical" evidence="6">
    <location>
        <begin position="752"/>
        <end position="778"/>
    </location>
</feature>
<feature type="transmembrane region" description="Helical" evidence="6">
    <location>
        <begin position="790"/>
        <end position="811"/>
    </location>
</feature>
<evidence type="ECO:0000256" key="5">
    <source>
        <dbReference type="ARBA" id="ARBA00023136"/>
    </source>
</evidence>
<dbReference type="PANTHER" id="PTHR30287:SF1">
    <property type="entry name" value="INNER MEMBRANE PROTEIN"/>
    <property type="match status" value="1"/>
</dbReference>
<feature type="transmembrane region" description="Helical" evidence="6">
    <location>
        <begin position="347"/>
        <end position="368"/>
    </location>
</feature>
<feature type="transmembrane region" description="Helical" evidence="6">
    <location>
        <begin position="412"/>
        <end position="435"/>
    </location>
</feature>
<evidence type="ECO:0000256" key="1">
    <source>
        <dbReference type="ARBA" id="ARBA00004651"/>
    </source>
</evidence>
<evidence type="ECO:0000256" key="3">
    <source>
        <dbReference type="ARBA" id="ARBA00022692"/>
    </source>
</evidence>
<evidence type="ECO:0000256" key="4">
    <source>
        <dbReference type="ARBA" id="ARBA00022989"/>
    </source>
</evidence>
<keyword evidence="9" id="KW-1185">Reference proteome</keyword>
<dbReference type="PANTHER" id="PTHR30287">
    <property type="entry name" value="MEMBRANE COMPONENT OF PREDICTED ABC SUPERFAMILY METABOLITE UPTAKE TRANSPORTER"/>
    <property type="match status" value="1"/>
</dbReference>
<feature type="transmembrane region" description="Helical" evidence="6">
    <location>
        <begin position="467"/>
        <end position="484"/>
    </location>
</feature>
<feature type="domain" description="ABC3 transporter permease C-terminal" evidence="7">
    <location>
        <begin position="707"/>
        <end position="817"/>
    </location>
</feature>
<feature type="transmembrane region" description="Helical" evidence="6">
    <location>
        <begin position="389"/>
        <end position="406"/>
    </location>
</feature>
<comment type="caution">
    <text evidence="8">The sequence shown here is derived from an EMBL/GenBank/DDBJ whole genome shotgun (WGS) entry which is preliminary data.</text>
</comment>
<dbReference type="InterPro" id="IPR003838">
    <property type="entry name" value="ABC3_permease_C"/>
</dbReference>
<feature type="transmembrane region" description="Helical" evidence="6">
    <location>
        <begin position="254"/>
        <end position="274"/>
    </location>
</feature>
<organism evidence="8 9">
    <name type="scientific">Parasphingorhabdus litoris</name>
    <dbReference type="NCBI Taxonomy" id="394733"/>
    <lineage>
        <taxon>Bacteria</taxon>
        <taxon>Pseudomonadati</taxon>
        <taxon>Pseudomonadota</taxon>
        <taxon>Alphaproteobacteria</taxon>
        <taxon>Sphingomonadales</taxon>
        <taxon>Sphingomonadaceae</taxon>
        <taxon>Parasphingorhabdus</taxon>
    </lineage>
</organism>
<comment type="subcellular location">
    <subcellularLocation>
        <location evidence="1">Cell membrane</location>
        <topology evidence="1">Multi-pass membrane protein</topology>
    </subcellularLocation>
</comment>
<evidence type="ECO:0000313" key="9">
    <source>
        <dbReference type="Proteomes" id="UP001500713"/>
    </source>
</evidence>
<evidence type="ECO:0000259" key="7">
    <source>
        <dbReference type="Pfam" id="PF02687"/>
    </source>
</evidence>
<evidence type="ECO:0000256" key="2">
    <source>
        <dbReference type="ARBA" id="ARBA00022475"/>
    </source>
</evidence>
<dbReference type="EMBL" id="BAAAEM010000002">
    <property type="protein sequence ID" value="GAA0465304.1"/>
    <property type="molecule type" value="Genomic_DNA"/>
</dbReference>
<protein>
    <submittedName>
        <fullName evidence="8">ABC transporter permease</fullName>
    </submittedName>
</protein>
<dbReference type="InterPro" id="IPR038766">
    <property type="entry name" value="Membrane_comp_ABC_pdt"/>
</dbReference>
<dbReference type="Pfam" id="PF02687">
    <property type="entry name" value="FtsX"/>
    <property type="match status" value="1"/>
</dbReference>
<name>A0ABN1A1I6_9SPHN</name>
<feature type="transmembrane region" description="Helical" evidence="6">
    <location>
        <begin position="22"/>
        <end position="44"/>
    </location>
</feature>
<sequence length="829" mass="90438">MTWLHSAFENACTDVRSSDGRLVIAIQTALIFFLTTLALTGASVQSYLDNNLDQMLGADMSLSGPRALSETEEARLSEWSDELSTLQLVPLAISFEGKTVPVQVKIADGAYPLSGKLEIGSGLDQSSLKTTRVGPAKGEIWLGPRATRNLGVEIGDAVSIGQDALTVSAVLYHEPDRLAEGHSVAMRALVNHASIASTEIKSSRTLHRVLITADAADQRQISRWASNNMPEFTAVTKTSGGHPLALFWQRVENFLGLASVILFFLAAIAIDMANRGYLKRQLHRFSIYLSFGQSMAQCLRLAAAQWLFGIVLSLAIGGILATLAQFLLVDQLAGQFPGITPQVQPLVVLKTFALVFLLLAAFQFPMFLQLRHASLVSLIRAIEHPSAKWLRLFWSAASITILASYYSDNATLTLLTLGALGGALVLMIALSWVVLSLGELWGRRRPGLLSFNFFIMKQRIVSKSSQILGLGLCSLLLLFTLMLMKDIGSTMEGYSRTNNGNLLIAELPEGDIEAFDNWSVENAVEVRQLRPYASAKLISINGAPIAEAVTTPSETLAVVGDSLRMSWSKDVPINNRLVAGSWWDENDKNWRQVSAESEVIADLDLSFGDQLIFMIDGKSIELELVAEHAYRPGGASVTFWFQMPEAAHMALALDTFYMGSAELPDEAWDNLGELWNANPTLSLVPLKELTQRFDDTLALVTKVVVGFAAMVLIMTALVIAASMQGFEAEDRQKNGVLLSMGVTKQGCLRLALYDWLTVAVLAGTGAIIGTWLAGMLIYQSQFSMTYVPKPLWLITTMLLIGLSVCSLGILYSRKSLSVSIVALLNEHRT</sequence>
<feature type="transmembrane region" description="Helical" evidence="6">
    <location>
        <begin position="703"/>
        <end position="723"/>
    </location>
</feature>